<proteinExistence type="predicted"/>
<reference evidence="2" key="1">
    <citation type="submission" date="2014-09" db="EMBL/GenBank/DDBJ databases">
        <authorList>
            <person name="Mudge J."/>
            <person name="Ramaraj T."/>
            <person name="Lindquist I.E."/>
            <person name="Bharti A.K."/>
            <person name="Sundararajan A."/>
            <person name="Cameron C.T."/>
            <person name="Woodward J.E."/>
            <person name="May G.D."/>
            <person name="Brubaker C."/>
            <person name="Broadhvest J."/>
            <person name="Wilkins T.A."/>
        </authorList>
    </citation>
    <scope>NUCLEOTIDE SEQUENCE</scope>
    <source>
        <strain evidence="2">cv. AKA8401</strain>
    </source>
</reference>
<evidence type="ECO:0000313" key="1">
    <source>
        <dbReference type="EMBL" id="KHG23109.1"/>
    </source>
</evidence>
<sequence>MSLGYLSSELVELSPSSCN</sequence>
<accession>A0A0B0PFA1</accession>
<evidence type="ECO:0000313" key="2">
    <source>
        <dbReference type="Proteomes" id="UP000032142"/>
    </source>
</evidence>
<dbReference type="Proteomes" id="UP000032142">
    <property type="component" value="Unassembled WGS sequence"/>
</dbReference>
<dbReference type="EMBL" id="KN423889">
    <property type="protein sequence ID" value="KHG23109.1"/>
    <property type="molecule type" value="Genomic_DNA"/>
</dbReference>
<protein>
    <submittedName>
        <fullName evidence="1">Uncharacterized protein</fullName>
    </submittedName>
</protein>
<organism evidence="1 2">
    <name type="scientific">Gossypium arboreum</name>
    <name type="common">Tree cotton</name>
    <name type="synonym">Gossypium nanking</name>
    <dbReference type="NCBI Taxonomy" id="29729"/>
    <lineage>
        <taxon>Eukaryota</taxon>
        <taxon>Viridiplantae</taxon>
        <taxon>Streptophyta</taxon>
        <taxon>Embryophyta</taxon>
        <taxon>Tracheophyta</taxon>
        <taxon>Spermatophyta</taxon>
        <taxon>Magnoliopsida</taxon>
        <taxon>eudicotyledons</taxon>
        <taxon>Gunneridae</taxon>
        <taxon>Pentapetalae</taxon>
        <taxon>rosids</taxon>
        <taxon>malvids</taxon>
        <taxon>Malvales</taxon>
        <taxon>Malvaceae</taxon>
        <taxon>Malvoideae</taxon>
        <taxon>Gossypium</taxon>
    </lineage>
</organism>
<name>A0A0B0PFA1_GOSAR</name>
<dbReference type="AlphaFoldDB" id="A0A0B0PFA1"/>
<gene>
    <name evidence="1" type="ORF">F383_28619</name>
</gene>
<keyword evidence="2" id="KW-1185">Reference proteome</keyword>